<evidence type="ECO:0000256" key="4">
    <source>
        <dbReference type="ARBA" id="ARBA00022989"/>
    </source>
</evidence>
<dbReference type="PANTHER" id="PTHR11119">
    <property type="entry name" value="XANTHINE-URACIL / VITAMIN C PERMEASE FAMILY MEMBER"/>
    <property type="match status" value="1"/>
</dbReference>
<protein>
    <submittedName>
        <fullName evidence="8">Solute carrier family 23 member 2-like</fullName>
    </submittedName>
</protein>
<evidence type="ECO:0000256" key="5">
    <source>
        <dbReference type="ARBA" id="ARBA00023136"/>
    </source>
</evidence>
<feature type="transmembrane region" description="Helical" evidence="6">
    <location>
        <begin position="477"/>
        <end position="500"/>
    </location>
</feature>
<keyword evidence="3 6" id="KW-0812">Transmembrane</keyword>
<evidence type="ECO:0000313" key="8">
    <source>
        <dbReference type="RefSeq" id="XP_006822121.1"/>
    </source>
</evidence>
<sequence>MPSGCEGCFPSGIETSVPLANEGCTSTSSQASVPYMDEGCSPGVEIREPSVSGVVVNEIHVQRSLEHIFSRLKINNKMTETLEDGDNVDTQPQENEVYKLTPKEEAEQILKTMQGDMTYGIADFPPWYLSLLLGLQHYLTMFGSTVAISLLLADALCITKSDPVRSELIATIFFVSGLVTILQVLFGVRLPVVHGGSFAFLVATLAFLALPEWSCPATETIANMTSGERRELWQIQGSIAVASCFLVVGGFTGIVGILLRFTGPLAIAPTISLVGLSLFVDAGHLAGSHWGISFLTMVLVILFSQYMKNIYVPCCVWTRKEGCHVTTYPLFTLLPVVIAITFAWLLCYVLTVAEVLPNNPESYGYQARTDTRLNLLSDSKWFDFPYPGQWGLPTVSLAGVFGMFAAVLVVIVTSVGDYYASARLSGAPNPPMHAINRGIAVQGIGCILAGVWGTGNGTSTYIENTGTIAITKVGSRIVIIAGAVIMMLLGMFGKFGAFFATIPDPILGGMFCIVFGIITAVGISNLQFVDLNSSRNLFIIGFSFFMGILVPTWMKNNEGIIDTGVRELDQIITVLLSTGMFIGGMIGFLFDNTIPGTEAERGIIEWRKLYVETDGENEERVQAVKEEVLKSYEFPFGNNWIHKWAHITKYMPVCPTFIGMKCKCNCNKCKREHDSEDEEVAPMLVEQTE</sequence>
<keyword evidence="7" id="KW-1185">Reference proteome</keyword>
<evidence type="ECO:0000313" key="7">
    <source>
        <dbReference type="Proteomes" id="UP000694865"/>
    </source>
</evidence>
<gene>
    <name evidence="8" type="primary">LOC100373882</name>
</gene>
<comment type="subcellular location">
    <subcellularLocation>
        <location evidence="1">Membrane</location>
        <topology evidence="1">Multi-pass membrane protein</topology>
    </subcellularLocation>
</comment>
<dbReference type="Pfam" id="PF00860">
    <property type="entry name" value="Xan_ur_permease"/>
    <property type="match status" value="1"/>
</dbReference>
<dbReference type="RefSeq" id="XP_006822121.1">
    <property type="nucleotide sequence ID" value="XM_006822058.1"/>
</dbReference>
<reference evidence="8" key="1">
    <citation type="submission" date="2025-08" db="UniProtKB">
        <authorList>
            <consortium name="RefSeq"/>
        </authorList>
    </citation>
    <scope>IDENTIFICATION</scope>
    <source>
        <tissue evidence="8">Testes</tissue>
    </source>
</reference>
<feature type="transmembrane region" description="Helical" evidence="6">
    <location>
        <begin position="287"/>
        <end position="307"/>
    </location>
</feature>
<feature type="transmembrane region" description="Helical" evidence="6">
    <location>
        <begin position="570"/>
        <end position="590"/>
    </location>
</feature>
<evidence type="ECO:0000256" key="3">
    <source>
        <dbReference type="ARBA" id="ARBA00022692"/>
    </source>
</evidence>
<dbReference type="GeneID" id="100373882"/>
<name>A0ABM0MQ30_SACKO</name>
<dbReference type="InterPro" id="IPR006043">
    <property type="entry name" value="NCS2"/>
</dbReference>
<comment type="similarity">
    <text evidence="2">Belongs to the nucleobase:cation symporter-2 (NCS2) (TC 2.A.40) family.</text>
</comment>
<evidence type="ECO:0000256" key="1">
    <source>
        <dbReference type="ARBA" id="ARBA00004141"/>
    </source>
</evidence>
<proteinExistence type="inferred from homology"/>
<accession>A0ABM0MQ30</accession>
<dbReference type="Proteomes" id="UP000694865">
    <property type="component" value="Unplaced"/>
</dbReference>
<feature type="transmembrane region" description="Helical" evidence="6">
    <location>
        <begin position="192"/>
        <end position="210"/>
    </location>
</feature>
<feature type="transmembrane region" description="Helical" evidence="6">
    <location>
        <begin position="239"/>
        <end position="267"/>
    </location>
</feature>
<feature type="transmembrane region" description="Helical" evidence="6">
    <location>
        <begin position="390"/>
        <end position="415"/>
    </location>
</feature>
<evidence type="ECO:0000256" key="2">
    <source>
        <dbReference type="ARBA" id="ARBA00008821"/>
    </source>
</evidence>
<feature type="transmembrane region" description="Helical" evidence="6">
    <location>
        <begin position="536"/>
        <end position="554"/>
    </location>
</feature>
<organism evidence="7 8">
    <name type="scientific">Saccoglossus kowalevskii</name>
    <name type="common">Acorn worm</name>
    <dbReference type="NCBI Taxonomy" id="10224"/>
    <lineage>
        <taxon>Eukaryota</taxon>
        <taxon>Metazoa</taxon>
        <taxon>Hemichordata</taxon>
        <taxon>Enteropneusta</taxon>
        <taxon>Harrimaniidae</taxon>
        <taxon>Saccoglossus</taxon>
    </lineage>
</organism>
<feature type="transmembrane region" description="Helical" evidence="6">
    <location>
        <begin position="328"/>
        <end position="351"/>
    </location>
</feature>
<keyword evidence="5 6" id="KW-0472">Membrane</keyword>
<keyword evidence="4 6" id="KW-1133">Transmembrane helix</keyword>
<feature type="transmembrane region" description="Helical" evidence="6">
    <location>
        <begin position="506"/>
        <end position="524"/>
    </location>
</feature>
<evidence type="ECO:0000256" key="6">
    <source>
        <dbReference type="SAM" id="Phobius"/>
    </source>
</evidence>
<feature type="transmembrane region" description="Helical" evidence="6">
    <location>
        <begin position="135"/>
        <end position="156"/>
    </location>
</feature>
<feature type="transmembrane region" description="Helical" evidence="6">
    <location>
        <begin position="168"/>
        <end position="186"/>
    </location>
</feature>